<organism evidence="3 4">
    <name type="scientific">Anisodus tanguticus</name>
    <dbReference type="NCBI Taxonomy" id="243964"/>
    <lineage>
        <taxon>Eukaryota</taxon>
        <taxon>Viridiplantae</taxon>
        <taxon>Streptophyta</taxon>
        <taxon>Embryophyta</taxon>
        <taxon>Tracheophyta</taxon>
        <taxon>Spermatophyta</taxon>
        <taxon>Magnoliopsida</taxon>
        <taxon>eudicotyledons</taxon>
        <taxon>Gunneridae</taxon>
        <taxon>Pentapetalae</taxon>
        <taxon>asterids</taxon>
        <taxon>lamiids</taxon>
        <taxon>Solanales</taxon>
        <taxon>Solanaceae</taxon>
        <taxon>Solanoideae</taxon>
        <taxon>Hyoscyameae</taxon>
        <taxon>Anisodus</taxon>
    </lineage>
</organism>
<dbReference type="AlphaFoldDB" id="A0AAE1SIL3"/>
<protein>
    <recommendedName>
        <fullName evidence="2">RRM domain-containing protein</fullName>
    </recommendedName>
</protein>
<dbReference type="Gene3D" id="3.30.70.330">
    <property type="match status" value="1"/>
</dbReference>
<dbReference type="InterPro" id="IPR035979">
    <property type="entry name" value="RBD_domain_sf"/>
</dbReference>
<evidence type="ECO:0000259" key="2">
    <source>
        <dbReference type="PROSITE" id="PS50102"/>
    </source>
</evidence>
<evidence type="ECO:0000313" key="3">
    <source>
        <dbReference type="EMBL" id="KAK4371414.1"/>
    </source>
</evidence>
<evidence type="ECO:0000256" key="1">
    <source>
        <dbReference type="PROSITE-ProRule" id="PRU00176"/>
    </source>
</evidence>
<dbReference type="InterPro" id="IPR012677">
    <property type="entry name" value="Nucleotide-bd_a/b_plait_sf"/>
</dbReference>
<dbReference type="PROSITE" id="PS50102">
    <property type="entry name" value="RRM"/>
    <property type="match status" value="1"/>
</dbReference>
<evidence type="ECO:0000313" key="4">
    <source>
        <dbReference type="Proteomes" id="UP001291623"/>
    </source>
</evidence>
<sequence length="102" mass="11273">MFFAKFGEIEVGPMGFDPMTGKSKGYALFVYKTVEEASKFLEEPCKMFEGRQLYCKKAAERKFGGGAASITTEIIQQPALLAMPPGQGVYGMGMVGQNRMWQ</sequence>
<dbReference type="Pfam" id="PF00076">
    <property type="entry name" value="RRM_1"/>
    <property type="match status" value="1"/>
</dbReference>
<dbReference type="SUPFAM" id="SSF54928">
    <property type="entry name" value="RNA-binding domain, RBD"/>
    <property type="match status" value="1"/>
</dbReference>
<name>A0AAE1SIL3_9SOLA</name>
<reference evidence="3" key="1">
    <citation type="submission" date="2023-12" db="EMBL/GenBank/DDBJ databases">
        <title>Genome assembly of Anisodus tanguticus.</title>
        <authorList>
            <person name="Wang Y.-J."/>
        </authorList>
    </citation>
    <scope>NUCLEOTIDE SEQUENCE</scope>
    <source>
        <strain evidence="3">KB-2021</strain>
        <tissue evidence="3">Leaf</tissue>
    </source>
</reference>
<keyword evidence="4" id="KW-1185">Reference proteome</keyword>
<feature type="domain" description="RRM" evidence="2">
    <location>
        <begin position="1"/>
        <end position="60"/>
    </location>
</feature>
<keyword evidence="1" id="KW-0694">RNA-binding</keyword>
<gene>
    <name evidence="3" type="ORF">RND71_010889</name>
</gene>
<accession>A0AAE1SIL3</accession>
<dbReference type="GO" id="GO:0003723">
    <property type="term" value="F:RNA binding"/>
    <property type="evidence" value="ECO:0007669"/>
    <property type="project" value="UniProtKB-UniRule"/>
</dbReference>
<comment type="caution">
    <text evidence="3">The sequence shown here is derived from an EMBL/GenBank/DDBJ whole genome shotgun (WGS) entry which is preliminary data.</text>
</comment>
<dbReference type="InterPro" id="IPR000504">
    <property type="entry name" value="RRM_dom"/>
</dbReference>
<dbReference type="Proteomes" id="UP001291623">
    <property type="component" value="Unassembled WGS sequence"/>
</dbReference>
<dbReference type="EMBL" id="JAVYJV010000005">
    <property type="protein sequence ID" value="KAK4371414.1"/>
    <property type="molecule type" value="Genomic_DNA"/>
</dbReference>
<proteinExistence type="predicted"/>